<protein>
    <recommendedName>
        <fullName evidence="9">Type II secretion system protein GspF domain-containing protein</fullName>
    </recommendedName>
</protein>
<dbReference type="PANTHER" id="PTHR30012:SF0">
    <property type="entry name" value="TYPE II SECRETION SYSTEM PROTEIN F-RELATED"/>
    <property type="match status" value="1"/>
</dbReference>
<feature type="transmembrane region" description="Helical" evidence="8">
    <location>
        <begin position="222"/>
        <end position="241"/>
    </location>
</feature>
<reference evidence="10 11" key="1">
    <citation type="journal article" date="2016" name="Nat. Commun.">
        <title>Thousands of microbial genomes shed light on interconnected biogeochemical processes in an aquifer system.</title>
        <authorList>
            <person name="Anantharaman K."/>
            <person name="Brown C.T."/>
            <person name="Hug L.A."/>
            <person name="Sharon I."/>
            <person name="Castelle C.J."/>
            <person name="Probst A.J."/>
            <person name="Thomas B.C."/>
            <person name="Singh A."/>
            <person name="Wilkins M.J."/>
            <person name="Karaoz U."/>
            <person name="Brodie E.L."/>
            <person name="Williams K.H."/>
            <person name="Hubbard S.S."/>
            <person name="Banfield J.F."/>
        </authorList>
    </citation>
    <scope>NUCLEOTIDE SEQUENCE [LARGE SCALE GENOMIC DNA]</scope>
</reference>
<evidence type="ECO:0000313" key="10">
    <source>
        <dbReference type="EMBL" id="OGE88630.1"/>
    </source>
</evidence>
<dbReference type="FunFam" id="1.20.81.30:FF:000001">
    <property type="entry name" value="Type II secretion system protein F"/>
    <property type="match status" value="1"/>
</dbReference>
<evidence type="ECO:0000256" key="4">
    <source>
        <dbReference type="ARBA" id="ARBA00022519"/>
    </source>
</evidence>
<name>A0A1F5PG28_9BACT</name>
<keyword evidence="4" id="KW-0997">Cell inner membrane</keyword>
<dbReference type="GO" id="GO:0005886">
    <property type="term" value="C:plasma membrane"/>
    <property type="evidence" value="ECO:0007669"/>
    <property type="project" value="UniProtKB-SubCell"/>
</dbReference>
<evidence type="ECO:0000256" key="6">
    <source>
        <dbReference type="ARBA" id="ARBA00022989"/>
    </source>
</evidence>
<accession>A0A1F5PG28</accession>
<dbReference type="PANTHER" id="PTHR30012">
    <property type="entry name" value="GENERAL SECRETION PATHWAY PROTEIN"/>
    <property type="match status" value="1"/>
</dbReference>
<dbReference type="InterPro" id="IPR018076">
    <property type="entry name" value="T2SS_GspF_dom"/>
</dbReference>
<dbReference type="InterPro" id="IPR042094">
    <property type="entry name" value="T2SS_GspF_sf"/>
</dbReference>
<keyword evidence="3" id="KW-1003">Cell membrane</keyword>
<comment type="caution">
    <text evidence="10">The sequence shown here is derived from an EMBL/GenBank/DDBJ whole genome shotgun (WGS) entry which is preliminary data.</text>
</comment>
<dbReference type="InterPro" id="IPR003004">
    <property type="entry name" value="GspF/PilC"/>
</dbReference>
<feature type="transmembrane region" description="Helical" evidence="8">
    <location>
        <begin position="279"/>
        <end position="302"/>
    </location>
</feature>
<evidence type="ECO:0000256" key="1">
    <source>
        <dbReference type="ARBA" id="ARBA00004429"/>
    </source>
</evidence>
<sequence length="402" mass="44338">MAIYKYHARDKKGGLVTGTVEALTEARAADIIEEHGLLPVDFVETSGASIWESITVRFSRISPKDMVIFFRQLSTLVNAQVRIVGALRILIRQVNSRKFKDLIESVAAEVEAGKSLSDALSMYPSLFPELYSSLIRAGEASGTLDKSLVYLADQIEKDYDLRSKIRGALMYPAFIIAMLFIVGTLMMIFVIPGMTSVLEEAGANLPLATKIIIATSHFFQSYWYAVFGSLIAAAVGIRYFLRTPSGRYTIDGLLIHMPVFGPFLQKIYLYRFAHHLSNLLAGGISIVKALNLIADIIGNWVYRDIFLEAASEVQTGRSLRDVLEAYPEIPPLVYQMVEVGEQTGDLHGILAKLSNFYDKEVDNAIANLTTLIEPVIMVILGLAVGIMVAGILLPIYNLASSF</sequence>
<dbReference type="EMBL" id="MFEO01000031">
    <property type="protein sequence ID" value="OGE88630.1"/>
    <property type="molecule type" value="Genomic_DNA"/>
</dbReference>
<keyword evidence="7 8" id="KW-0472">Membrane</keyword>
<comment type="subcellular location">
    <subcellularLocation>
        <location evidence="1">Cell inner membrane</location>
        <topology evidence="1">Multi-pass membrane protein</topology>
    </subcellularLocation>
</comment>
<evidence type="ECO:0000256" key="3">
    <source>
        <dbReference type="ARBA" id="ARBA00022475"/>
    </source>
</evidence>
<dbReference type="GO" id="GO:0015628">
    <property type="term" value="P:protein secretion by the type II secretion system"/>
    <property type="evidence" value="ECO:0007669"/>
    <property type="project" value="TreeGrafter"/>
</dbReference>
<gene>
    <name evidence="10" type="ORF">A2722_04210</name>
</gene>
<dbReference type="Proteomes" id="UP000178377">
    <property type="component" value="Unassembled WGS sequence"/>
</dbReference>
<evidence type="ECO:0000256" key="2">
    <source>
        <dbReference type="ARBA" id="ARBA00005745"/>
    </source>
</evidence>
<organism evidence="10 11">
    <name type="scientific">Candidatus Doudnabacteria bacterium RIFCSPHIGHO2_01_FULL_50_11</name>
    <dbReference type="NCBI Taxonomy" id="1817828"/>
    <lineage>
        <taxon>Bacteria</taxon>
        <taxon>Candidatus Doudnaibacteriota</taxon>
    </lineage>
</organism>
<feature type="transmembrane region" description="Helical" evidence="8">
    <location>
        <begin position="375"/>
        <end position="396"/>
    </location>
</feature>
<feature type="domain" description="Type II secretion system protein GspF" evidence="9">
    <location>
        <begin position="272"/>
        <end position="394"/>
    </location>
</feature>
<feature type="domain" description="Type II secretion system protein GspF" evidence="9">
    <location>
        <begin position="69"/>
        <end position="192"/>
    </location>
</feature>
<keyword evidence="5 8" id="KW-0812">Transmembrane</keyword>
<dbReference type="STRING" id="1817828.A2722_04210"/>
<dbReference type="Pfam" id="PF00482">
    <property type="entry name" value="T2SSF"/>
    <property type="match status" value="2"/>
</dbReference>
<feature type="transmembrane region" description="Helical" evidence="8">
    <location>
        <begin position="169"/>
        <end position="191"/>
    </location>
</feature>
<dbReference type="Gene3D" id="1.20.81.30">
    <property type="entry name" value="Type II secretion system (T2SS), domain F"/>
    <property type="match status" value="2"/>
</dbReference>
<comment type="similarity">
    <text evidence="2">Belongs to the GSP F family.</text>
</comment>
<keyword evidence="6 8" id="KW-1133">Transmembrane helix</keyword>
<dbReference type="AlphaFoldDB" id="A0A1F5PG28"/>
<evidence type="ECO:0000259" key="9">
    <source>
        <dbReference type="Pfam" id="PF00482"/>
    </source>
</evidence>
<evidence type="ECO:0000256" key="7">
    <source>
        <dbReference type="ARBA" id="ARBA00023136"/>
    </source>
</evidence>
<evidence type="ECO:0000256" key="5">
    <source>
        <dbReference type="ARBA" id="ARBA00022692"/>
    </source>
</evidence>
<proteinExistence type="inferred from homology"/>
<evidence type="ECO:0000256" key="8">
    <source>
        <dbReference type="SAM" id="Phobius"/>
    </source>
</evidence>
<evidence type="ECO:0000313" key="11">
    <source>
        <dbReference type="Proteomes" id="UP000178377"/>
    </source>
</evidence>
<dbReference type="PRINTS" id="PR00812">
    <property type="entry name" value="BCTERIALGSPF"/>
</dbReference>